<dbReference type="AlphaFoldDB" id="A0A1E5PHG1"/>
<evidence type="ECO:0000313" key="3">
    <source>
        <dbReference type="Proteomes" id="UP000095759"/>
    </source>
</evidence>
<dbReference type="Proteomes" id="UP000095759">
    <property type="component" value="Unassembled WGS sequence"/>
</dbReference>
<organism evidence="2 3">
    <name type="scientific">Streptomyces agglomeratus</name>
    <dbReference type="NCBI Taxonomy" id="285458"/>
    <lineage>
        <taxon>Bacteria</taxon>
        <taxon>Bacillati</taxon>
        <taxon>Actinomycetota</taxon>
        <taxon>Actinomycetes</taxon>
        <taxon>Kitasatosporales</taxon>
        <taxon>Streptomycetaceae</taxon>
        <taxon>Streptomyces</taxon>
    </lineage>
</organism>
<comment type="caution">
    <text evidence="2">The sequence shown here is derived from an EMBL/GenBank/DDBJ whole genome shotgun (WGS) entry which is preliminary data.</text>
</comment>
<sequence>MTSSVLPRESLHITAAAVPLAGWTAHTVVLHRRLAAAQRDLLTGTLRREPLRGRSGSSSATRTTRSSSSLVEYVRVPSRLRDTAEPHLSS</sequence>
<feature type="region of interest" description="Disordered" evidence="1">
    <location>
        <begin position="45"/>
        <end position="90"/>
    </location>
</feature>
<feature type="compositionally biased region" description="Basic and acidic residues" evidence="1">
    <location>
        <begin position="79"/>
        <end position="90"/>
    </location>
</feature>
<evidence type="ECO:0000313" key="2">
    <source>
        <dbReference type="EMBL" id="OEJ28969.1"/>
    </source>
</evidence>
<dbReference type="EMBL" id="MEHJ01000001">
    <property type="protein sequence ID" value="OEJ28969.1"/>
    <property type="molecule type" value="Genomic_DNA"/>
</dbReference>
<name>A0A1E5PHG1_9ACTN</name>
<gene>
    <name evidence="2" type="ORF">AS594_35665</name>
</gene>
<proteinExistence type="predicted"/>
<feature type="compositionally biased region" description="Low complexity" evidence="1">
    <location>
        <begin position="53"/>
        <end position="69"/>
    </location>
</feature>
<keyword evidence="3" id="KW-1185">Reference proteome</keyword>
<protein>
    <submittedName>
        <fullName evidence="2">Uncharacterized protein</fullName>
    </submittedName>
</protein>
<accession>A0A1E5PHG1</accession>
<evidence type="ECO:0000256" key="1">
    <source>
        <dbReference type="SAM" id="MobiDB-lite"/>
    </source>
</evidence>
<reference evidence="2 3" key="1">
    <citation type="submission" date="2016-08" db="EMBL/GenBank/DDBJ databases">
        <title>Complete genome sequence of Streptomyces agglomeratus strain 6-3-2, a novel anti-MRSA actinomycete isolated from Wuli of Tebit, China.</title>
        <authorList>
            <person name="Chen X."/>
        </authorList>
    </citation>
    <scope>NUCLEOTIDE SEQUENCE [LARGE SCALE GENOMIC DNA]</scope>
    <source>
        <strain evidence="2 3">6-3-2</strain>
    </source>
</reference>